<dbReference type="SMART" id="SM00382">
    <property type="entry name" value="AAA"/>
    <property type="match status" value="1"/>
</dbReference>
<organism evidence="6 7">
    <name type="scientific">Stomatobaculum longum</name>
    <dbReference type="NCBI Taxonomy" id="796942"/>
    <lineage>
        <taxon>Bacteria</taxon>
        <taxon>Bacillati</taxon>
        <taxon>Bacillota</taxon>
        <taxon>Clostridia</taxon>
        <taxon>Lachnospirales</taxon>
        <taxon>Lachnospiraceae</taxon>
        <taxon>Stomatobaculum</taxon>
    </lineage>
</organism>
<evidence type="ECO:0000259" key="5">
    <source>
        <dbReference type="PROSITE" id="PS50893"/>
    </source>
</evidence>
<evidence type="ECO:0000313" key="7">
    <source>
        <dbReference type="Proteomes" id="UP000018466"/>
    </source>
</evidence>
<evidence type="ECO:0000256" key="2">
    <source>
        <dbReference type="ARBA" id="ARBA00022741"/>
    </source>
</evidence>
<keyword evidence="4" id="KW-1278">Translocase</keyword>
<gene>
    <name evidence="6" type="ORF">HMPREF9623_01811</name>
</gene>
<dbReference type="PANTHER" id="PTHR42794:SF1">
    <property type="entry name" value="HEMIN IMPORT ATP-BINDING PROTEIN HMUV"/>
    <property type="match status" value="1"/>
</dbReference>
<accession>A0AA36Y3R3</accession>
<dbReference type="EMBL" id="AGEL01000014">
    <property type="protein sequence ID" value="EHO15900.1"/>
    <property type="molecule type" value="Genomic_DNA"/>
</dbReference>
<feature type="domain" description="ABC transporter" evidence="5">
    <location>
        <begin position="9"/>
        <end position="245"/>
    </location>
</feature>
<dbReference type="GO" id="GO:0016887">
    <property type="term" value="F:ATP hydrolysis activity"/>
    <property type="evidence" value="ECO:0007669"/>
    <property type="project" value="InterPro"/>
</dbReference>
<sequence length="370" mass="40079">MRNKQREKLAAEGVKTGYGARVVLSEVAFELHPGEVMALLGPNGAGKSTLLKSAAGQLALQGGSIYLEGKDLQAYSGRERAACMALLFTERREPEFATAREVVEAGRYPYTGRFGTLREQDHAAVARAMAYVCTEELRERPFAELSDGQRQRVLLARALAQEPRLILLDEPTAFLDLRHKIELLGLLRDFATREGLAVLVSLHEPDLALKCADRVLLVADGKVLPPAAPEEALSEENMRRIYGLGATYDALSGSAELPRRTEGTPPDTLVLAGGGSGIPVYRRLRREGTSFAAGIFSPADLDYPVAIRLAEKVIETAPYEPVSAPDLQAAKACLSKVRRVIWAEPPLGSGNAALLALRELAESKGILEQK</sequence>
<keyword evidence="2" id="KW-0547">Nucleotide-binding</keyword>
<keyword evidence="3" id="KW-0067">ATP-binding</keyword>
<dbReference type="AlphaFoldDB" id="A0AA36Y3R3"/>
<name>A0AA36Y3R3_9FIRM</name>
<keyword evidence="1" id="KW-0813">Transport</keyword>
<protein>
    <recommendedName>
        <fullName evidence="5">ABC transporter domain-containing protein</fullName>
    </recommendedName>
</protein>
<dbReference type="SUPFAM" id="SSF52540">
    <property type="entry name" value="P-loop containing nucleoside triphosphate hydrolases"/>
    <property type="match status" value="1"/>
</dbReference>
<dbReference type="Proteomes" id="UP000018466">
    <property type="component" value="Unassembled WGS sequence"/>
</dbReference>
<evidence type="ECO:0000256" key="4">
    <source>
        <dbReference type="ARBA" id="ARBA00022967"/>
    </source>
</evidence>
<evidence type="ECO:0000313" key="6">
    <source>
        <dbReference type="EMBL" id="EHO15900.1"/>
    </source>
</evidence>
<dbReference type="RefSeq" id="WP_009533629.1">
    <property type="nucleotide sequence ID" value="NZ_CAJPPX010000118.1"/>
</dbReference>
<dbReference type="PANTHER" id="PTHR42794">
    <property type="entry name" value="HEMIN IMPORT ATP-BINDING PROTEIN HMUV"/>
    <property type="match status" value="1"/>
</dbReference>
<keyword evidence="7" id="KW-1185">Reference proteome</keyword>
<dbReference type="GeneID" id="86941531"/>
<evidence type="ECO:0000256" key="1">
    <source>
        <dbReference type="ARBA" id="ARBA00022448"/>
    </source>
</evidence>
<dbReference type="FunFam" id="3.40.50.300:FF:000134">
    <property type="entry name" value="Iron-enterobactin ABC transporter ATP-binding protein"/>
    <property type="match status" value="1"/>
</dbReference>
<dbReference type="Pfam" id="PF00005">
    <property type="entry name" value="ABC_tran"/>
    <property type="match status" value="1"/>
</dbReference>
<dbReference type="GO" id="GO:0005524">
    <property type="term" value="F:ATP binding"/>
    <property type="evidence" value="ECO:0007669"/>
    <property type="project" value="UniProtKB-KW"/>
</dbReference>
<dbReference type="CDD" id="cd03214">
    <property type="entry name" value="ABC_Iron-Siderophores_B12_Hemin"/>
    <property type="match status" value="1"/>
</dbReference>
<evidence type="ECO:0000256" key="3">
    <source>
        <dbReference type="ARBA" id="ARBA00022840"/>
    </source>
</evidence>
<dbReference type="PROSITE" id="PS50893">
    <property type="entry name" value="ABC_TRANSPORTER_2"/>
    <property type="match status" value="1"/>
</dbReference>
<reference evidence="6 7" key="1">
    <citation type="submission" date="2011-10" db="EMBL/GenBank/DDBJ databases">
        <title>The Genome Sequence of Lachnospiraceae bacterium ACC2.</title>
        <authorList>
            <consortium name="The Broad Institute Genome Sequencing Platform"/>
            <person name="Earl A."/>
            <person name="Ward D."/>
            <person name="Feldgarden M."/>
            <person name="Gevers D."/>
            <person name="Sizova M."/>
            <person name="Hazen A."/>
            <person name="Epstein S."/>
            <person name="Young S.K."/>
            <person name="Zeng Q."/>
            <person name="Gargeya S."/>
            <person name="Fitzgerald M."/>
            <person name="Haas B."/>
            <person name="Abouelleil A."/>
            <person name="Alvarado L."/>
            <person name="Arachchi H.M."/>
            <person name="Berlin A."/>
            <person name="Brown A."/>
            <person name="Chapman S.B."/>
            <person name="Chen Z."/>
            <person name="Dunbar C."/>
            <person name="Freedman E."/>
            <person name="Gearin G."/>
            <person name="Goldberg J."/>
            <person name="Griggs A."/>
            <person name="Gujja S."/>
            <person name="Heiman D."/>
            <person name="Howarth C."/>
            <person name="Larson L."/>
            <person name="Lui A."/>
            <person name="MacDonald P.J.P."/>
            <person name="Montmayeur A."/>
            <person name="Murphy C."/>
            <person name="Neiman D."/>
            <person name="Pearson M."/>
            <person name="Priest M."/>
            <person name="Roberts A."/>
            <person name="Saif S."/>
            <person name="Shea T."/>
            <person name="Shenoy N."/>
            <person name="Sisk P."/>
            <person name="Stolte C."/>
            <person name="Sykes S."/>
            <person name="Wortman J."/>
            <person name="Nusbaum C."/>
            <person name="Birren B."/>
        </authorList>
    </citation>
    <scope>NUCLEOTIDE SEQUENCE [LARGE SCALE GENOMIC DNA]</scope>
    <source>
        <strain evidence="6 7">ACC2</strain>
    </source>
</reference>
<dbReference type="InterPro" id="IPR027417">
    <property type="entry name" value="P-loop_NTPase"/>
</dbReference>
<comment type="caution">
    <text evidence="6">The sequence shown here is derived from an EMBL/GenBank/DDBJ whole genome shotgun (WGS) entry which is preliminary data.</text>
</comment>
<dbReference type="Gene3D" id="3.40.50.300">
    <property type="entry name" value="P-loop containing nucleotide triphosphate hydrolases"/>
    <property type="match status" value="1"/>
</dbReference>
<proteinExistence type="predicted"/>
<dbReference type="InterPro" id="IPR003439">
    <property type="entry name" value="ABC_transporter-like_ATP-bd"/>
</dbReference>
<dbReference type="InterPro" id="IPR003593">
    <property type="entry name" value="AAA+_ATPase"/>
</dbReference>